<keyword evidence="3" id="KW-1003">Cell membrane</keyword>
<dbReference type="InterPro" id="IPR020846">
    <property type="entry name" value="MFS_dom"/>
</dbReference>
<keyword evidence="4 8" id="KW-0812">Transmembrane</keyword>
<feature type="transmembrane region" description="Helical" evidence="8">
    <location>
        <begin position="206"/>
        <end position="230"/>
    </location>
</feature>
<feature type="transmembrane region" description="Helical" evidence="8">
    <location>
        <begin position="345"/>
        <end position="366"/>
    </location>
</feature>
<feature type="transmembrane region" description="Helical" evidence="8">
    <location>
        <begin position="373"/>
        <end position="392"/>
    </location>
</feature>
<gene>
    <name evidence="10" type="ORF">GCM10022215_14760</name>
</gene>
<name>A0ABP7XHK1_9ACTN</name>
<feature type="transmembrane region" description="Helical" evidence="8">
    <location>
        <begin position="398"/>
        <end position="417"/>
    </location>
</feature>
<feature type="transmembrane region" description="Helical" evidence="8">
    <location>
        <begin position="145"/>
        <end position="168"/>
    </location>
</feature>
<dbReference type="Pfam" id="PF07690">
    <property type="entry name" value="MFS_1"/>
    <property type="match status" value="1"/>
</dbReference>
<dbReference type="CDD" id="cd17321">
    <property type="entry name" value="MFS_MMR_MDR_like"/>
    <property type="match status" value="1"/>
</dbReference>
<evidence type="ECO:0000256" key="7">
    <source>
        <dbReference type="SAM" id="MobiDB-lite"/>
    </source>
</evidence>
<feature type="transmembrane region" description="Helical" evidence="8">
    <location>
        <begin position="266"/>
        <end position="289"/>
    </location>
</feature>
<accession>A0ABP7XHK1</accession>
<dbReference type="SUPFAM" id="SSF103473">
    <property type="entry name" value="MFS general substrate transporter"/>
    <property type="match status" value="1"/>
</dbReference>
<evidence type="ECO:0000259" key="9">
    <source>
        <dbReference type="PROSITE" id="PS50850"/>
    </source>
</evidence>
<reference evidence="11" key="1">
    <citation type="journal article" date="2019" name="Int. J. Syst. Evol. Microbiol.">
        <title>The Global Catalogue of Microorganisms (GCM) 10K type strain sequencing project: providing services to taxonomists for standard genome sequencing and annotation.</title>
        <authorList>
            <consortium name="The Broad Institute Genomics Platform"/>
            <consortium name="The Broad Institute Genome Sequencing Center for Infectious Disease"/>
            <person name="Wu L."/>
            <person name="Ma J."/>
        </authorList>
    </citation>
    <scope>NUCLEOTIDE SEQUENCE [LARGE SCALE GENOMIC DNA]</scope>
    <source>
        <strain evidence="11">JCM 16703</strain>
    </source>
</reference>
<feature type="transmembrane region" description="Helical" evidence="8">
    <location>
        <begin position="92"/>
        <end position="112"/>
    </location>
</feature>
<feature type="transmembrane region" description="Helical" evidence="8">
    <location>
        <begin position="489"/>
        <end position="508"/>
    </location>
</feature>
<evidence type="ECO:0000256" key="6">
    <source>
        <dbReference type="ARBA" id="ARBA00023136"/>
    </source>
</evidence>
<dbReference type="InterPro" id="IPR036259">
    <property type="entry name" value="MFS_trans_sf"/>
</dbReference>
<feature type="region of interest" description="Disordered" evidence="7">
    <location>
        <begin position="1"/>
        <end position="45"/>
    </location>
</feature>
<keyword evidence="5 8" id="KW-1133">Transmembrane helix</keyword>
<organism evidence="10 11">
    <name type="scientific">Nocardioides fonticola</name>
    <dbReference type="NCBI Taxonomy" id="450363"/>
    <lineage>
        <taxon>Bacteria</taxon>
        <taxon>Bacillati</taxon>
        <taxon>Actinomycetota</taxon>
        <taxon>Actinomycetes</taxon>
        <taxon>Propionibacteriales</taxon>
        <taxon>Nocardioidaceae</taxon>
        <taxon>Nocardioides</taxon>
    </lineage>
</organism>
<comment type="subcellular location">
    <subcellularLocation>
        <location evidence="1">Cell membrane</location>
        <topology evidence="1">Multi-pass membrane protein</topology>
    </subcellularLocation>
</comment>
<comment type="caution">
    <text evidence="10">The sequence shown here is derived from an EMBL/GenBank/DDBJ whole genome shotgun (WGS) entry which is preliminary data.</text>
</comment>
<dbReference type="PANTHER" id="PTHR42718">
    <property type="entry name" value="MAJOR FACILITATOR SUPERFAMILY MULTIDRUG TRANSPORTER MFSC"/>
    <property type="match status" value="1"/>
</dbReference>
<feature type="transmembrane region" description="Helical" evidence="8">
    <location>
        <begin position="242"/>
        <end position="260"/>
    </location>
</feature>
<keyword evidence="6 8" id="KW-0472">Membrane</keyword>
<dbReference type="Gene3D" id="1.20.1250.20">
    <property type="entry name" value="MFS general substrate transporter like domains"/>
    <property type="match status" value="1"/>
</dbReference>
<feature type="domain" description="Major facilitator superfamily (MFS) profile" evidence="9">
    <location>
        <begin position="54"/>
        <end position="512"/>
    </location>
</feature>
<evidence type="ECO:0000313" key="11">
    <source>
        <dbReference type="Proteomes" id="UP001501495"/>
    </source>
</evidence>
<feature type="transmembrane region" description="Helical" evidence="8">
    <location>
        <begin position="310"/>
        <end position="333"/>
    </location>
</feature>
<dbReference type="InterPro" id="IPR011701">
    <property type="entry name" value="MFS"/>
</dbReference>
<feature type="transmembrane region" description="Helical" evidence="8">
    <location>
        <begin position="180"/>
        <end position="200"/>
    </location>
</feature>
<evidence type="ECO:0000313" key="10">
    <source>
        <dbReference type="EMBL" id="GAA4115725.1"/>
    </source>
</evidence>
<dbReference type="InterPro" id="IPR004638">
    <property type="entry name" value="EmrB-like"/>
</dbReference>
<proteinExistence type="predicted"/>
<keyword evidence="11" id="KW-1185">Reference proteome</keyword>
<evidence type="ECO:0000256" key="5">
    <source>
        <dbReference type="ARBA" id="ARBA00022989"/>
    </source>
</evidence>
<dbReference type="PROSITE" id="PS50850">
    <property type="entry name" value="MFS"/>
    <property type="match status" value="1"/>
</dbReference>
<feature type="transmembrane region" description="Helical" evidence="8">
    <location>
        <begin position="119"/>
        <end position="139"/>
    </location>
</feature>
<dbReference type="Proteomes" id="UP001501495">
    <property type="component" value="Unassembled WGS sequence"/>
</dbReference>
<dbReference type="NCBIfam" id="TIGR00711">
    <property type="entry name" value="efflux_EmrB"/>
    <property type="match status" value="1"/>
</dbReference>
<evidence type="ECO:0000256" key="3">
    <source>
        <dbReference type="ARBA" id="ARBA00022475"/>
    </source>
</evidence>
<evidence type="ECO:0000256" key="4">
    <source>
        <dbReference type="ARBA" id="ARBA00022692"/>
    </source>
</evidence>
<dbReference type="PANTHER" id="PTHR42718:SF46">
    <property type="entry name" value="BLR6921 PROTEIN"/>
    <property type="match status" value="1"/>
</dbReference>
<dbReference type="RefSeq" id="WP_344732661.1">
    <property type="nucleotide sequence ID" value="NZ_BAAAZH010000012.1"/>
</dbReference>
<keyword evidence="2" id="KW-0813">Transport</keyword>
<evidence type="ECO:0000256" key="1">
    <source>
        <dbReference type="ARBA" id="ARBA00004651"/>
    </source>
</evidence>
<protein>
    <submittedName>
        <fullName evidence="10">MFS transporter</fullName>
    </submittedName>
</protein>
<dbReference type="Gene3D" id="1.20.1720.10">
    <property type="entry name" value="Multidrug resistance protein D"/>
    <property type="match status" value="1"/>
</dbReference>
<evidence type="ECO:0000256" key="8">
    <source>
        <dbReference type="SAM" id="Phobius"/>
    </source>
</evidence>
<dbReference type="EMBL" id="BAAAZH010000012">
    <property type="protein sequence ID" value="GAA4115725.1"/>
    <property type="molecule type" value="Genomic_DNA"/>
</dbReference>
<evidence type="ECO:0000256" key="2">
    <source>
        <dbReference type="ARBA" id="ARBA00022448"/>
    </source>
</evidence>
<sequence>MTTPATPDDPDAGRIATADRSTHADDAPAHATPAHVRPAPGAHEGTPSNHRWWILVTACLAQLMVVLDATVVNIALPTAQADLGFSDDSRQWIVTGYALAFGSLLLVGGRLGDLIGRKVAFLIGLVGFAGASAIGGAATSLEMLVAARVGQGVFAALLAPAALSLLTTTFTDPHERGRAFAVYGALSGAGGAIGLILGGALTEYTSWRWCLFINVPIAVVAVAMGLWLLGRNRPDREVTIDIPGALLSVSGLVCLVYGLSKAETDGWTAGITLGFIGAGLLLVAIFTFVETRVSDPLLPLSVLTDRNRGGAFVSLLLVGGGMFGVFLFLTYYLSVVQGFDPLPTGLAFLPMIAGIAVSSQIAPRFVESIGAKLPIGIGFLVAAAGMWSLTLLDLDSSYATHVVPSIAVLGLGLGFVLPPSISAATDGVDAHHAGVASAAVNTFQQIGGSIGTAILSAAAASAGDDYLASHDPSNPLTQVRAALESYEAAFWWSAGLLALGGIWALIVLRHGAITRDPDAPIVVAH</sequence>
<feature type="transmembrane region" description="Helical" evidence="8">
    <location>
        <begin position="52"/>
        <end position="72"/>
    </location>
</feature>